<dbReference type="PANTHER" id="PTHR21064:SF6">
    <property type="entry name" value="AMINOGLYCOSIDE PHOSPHOTRANSFERASE DOMAIN-CONTAINING PROTEIN"/>
    <property type="match status" value="1"/>
</dbReference>
<dbReference type="EMBL" id="JASKHM010000013">
    <property type="protein sequence ID" value="MEQ4484960.1"/>
    <property type="molecule type" value="Genomic_DNA"/>
</dbReference>
<name>A0ABV1KY55_9BACL</name>
<sequence>MLQRYFGSGEWKFIEGQSGWNNTMRFIEANGRRWVLRIYETHKDAEKIKFEHEILLVLSECSLPFQVPVPVKCEDGSTVVELEDGTGRLACLFHYIEGHRPEEGSTEIAYTFGAATGQLSVALASLKVEGKPMYPPYYEMDSAHPLCMPSKVAEFCFNPPTEFQGQSAALRVIGEAIQNFRGYLPQFRELPHQLIHGDINYSNSLVSESESDGKCVAAILDFEFCTRDLRVMELAVIVSGFLTGELALDNIEGILSGFGEQLQLERAEVEAIPLLVQLRILDVFLHFLGRYLDGVDGESVLKEQTLYALDGLRQLEKVEGEILGLSFQYLTTK</sequence>
<comment type="similarity">
    <text evidence="1">Belongs to the pseudomonas-type ThrB family.</text>
</comment>
<dbReference type="Gene3D" id="3.90.1200.10">
    <property type="match status" value="1"/>
</dbReference>
<dbReference type="SUPFAM" id="SSF56112">
    <property type="entry name" value="Protein kinase-like (PK-like)"/>
    <property type="match status" value="1"/>
</dbReference>
<accession>A0ABV1KY55</accession>
<protein>
    <submittedName>
        <fullName evidence="3">Phosphotransferase</fullName>
    </submittedName>
</protein>
<organism evidence="3 4">
    <name type="scientific">Cohnella silvisoli</name>
    <dbReference type="NCBI Taxonomy" id="2873699"/>
    <lineage>
        <taxon>Bacteria</taxon>
        <taxon>Bacillati</taxon>
        <taxon>Bacillota</taxon>
        <taxon>Bacilli</taxon>
        <taxon>Bacillales</taxon>
        <taxon>Paenibacillaceae</taxon>
        <taxon>Cohnella</taxon>
    </lineage>
</organism>
<evidence type="ECO:0000259" key="2">
    <source>
        <dbReference type="Pfam" id="PF01636"/>
    </source>
</evidence>
<dbReference type="RefSeq" id="WP_309244744.1">
    <property type="nucleotide sequence ID" value="NZ_JAIOAP010000003.1"/>
</dbReference>
<dbReference type="InterPro" id="IPR050249">
    <property type="entry name" value="Pseudomonas-type_ThrB"/>
</dbReference>
<dbReference type="Proteomes" id="UP001493487">
    <property type="component" value="Unassembled WGS sequence"/>
</dbReference>
<comment type="caution">
    <text evidence="3">The sequence shown here is derived from an EMBL/GenBank/DDBJ whole genome shotgun (WGS) entry which is preliminary data.</text>
</comment>
<dbReference type="InterPro" id="IPR011009">
    <property type="entry name" value="Kinase-like_dom_sf"/>
</dbReference>
<feature type="domain" description="Aminoglycoside phosphotransferase" evidence="2">
    <location>
        <begin position="17"/>
        <end position="239"/>
    </location>
</feature>
<dbReference type="Gene3D" id="3.30.200.20">
    <property type="entry name" value="Phosphorylase Kinase, domain 1"/>
    <property type="match status" value="1"/>
</dbReference>
<proteinExistence type="inferred from homology"/>
<evidence type="ECO:0000313" key="4">
    <source>
        <dbReference type="Proteomes" id="UP001493487"/>
    </source>
</evidence>
<keyword evidence="4" id="KW-1185">Reference proteome</keyword>
<evidence type="ECO:0000313" key="3">
    <source>
        <dbReference type="EMBL" id="MEQ4484960.1"/>
    </source>
</evidence>
<dbReference type="InterPro" id="IPR002575">
    <property type="entry name" value="Aminoglycoside_PTrfase"/>
</dbReference>
<dbReference type="Pfam" id="PF01636">
    <property type="entry name" value="APH"/>
    <property type="match status" value="1"/>
</dbReference>
<reference evidence="3 4" key="1">
    <citation type="journal article" date="2023" name="Genome Announc.">
        <title>Pan-Genome Analyses of the Genus Cohnella and Proposal of the Novel Species Cohnella silvisoli sp. nov., Isolated from Forest Soil.</title>
        <authorList>
            <person name="Wang C."/>
            <person name="Mao L."/>
            <person name="Bao G."/>
            <person name="Zhu H."/>
        </authorList>
    </citation>
    <scope>NUCLEOTIDE SEQUENCE [LARGE SCALE GENOMIC DNA]</scope>
    <source>
        <strain evidence="3 4">NL03-T5-1</strain>
    </source>
</reference>
<dbReference type="PANTHER" id="PTHR21064">
    <property type="entry name" value="AMINOGLYCOSIDE PHOSPHOTRANSFERASE DOMAIN-CONTAINING PROTEIN-RELATED"/>
    <property type="match status" value="1"/>
</dbReference>
<gene>
    <name evidence="3" type="ORF">QJS35_21465</name>
</gene>
<evidence type="ECO:0000256" key="1">
    <source>
        <dbReference type="ARBA" id="ARBA00038240"/>
    </source>
</evidence>